<dbReference type="PANTHER" id="PTHR33172">
    <property type="entry name" value="OS08G0516900 PROTEIN"/>
    <property type="match status" value="1"/>
</dbReference>
<comment type="subcellular location">
    <subcellularLocation>
        <location evidence="1">Nucleus</location>
    </subcellularLocation>
</comment>
<feature type="region of interest" description="Disordered" evidence="3">
    <location>
        <begin position="220"/>
        <end position="301"/>
    </location>
</feature>
<dbReference type="PANTHER" id="PTHR33172:SF99">
    <property type="entry name" value="COLD INDUCED PROTEIN-LIKE"/>
    <property type="match status" value="1"/>
</dbReference>
<keyword evidence="2" id="KW-0539">Nucleus</keyword>
<comment type="caution">
    <text evidence="4">The sequence shown here is derived from an EMBL/GenBank/DDBJ whole genome shotgun (WGS) entry which is preliminary data.</text>
</comment>
<protein>
    <submittedName>
        <fullName evidence="4">Uncharacterized protein</fullName>
    </submittedName>
</protein>
<reference evidence="4 5" key="1">
    <citation type="journal article" date="2024" name="G3 (Bethesda)">
        <title>Genome assembly of Hibiscus sabdariffa L. provides insights into metabolisms of medicinal natural products.</title>
        <authorList>
            <person name="Kim T."/>
        </authorList>
    </citation>
    <scope>NUCLEOTIDE SEQUENCE [LARGE SCALE GENOMIC DNA]</scope>
    <source>
        <strain evidence="4">TK-2024</strain>
        <tissue evidence="4">Old leaves</tissue>
    </source>
</reference>
<sequence length="301" mass="33042">MGKEATQIFQDMNTKISDEYSFENSDIPSISDFVEDGESVTTLSLSSPSNGPLCELSEIMAQLPIKRGLSKHYRGKSRSFTSLASVKSIDDLRKKAILICSRAKMKPCKSYGWGLDGHHNNRPFSPKATISKKGSNWVCFVSSSSLARAVSWSFANYSSLSVSHGTPAHFPYHRKGQNTVPILSIRHIRQSQHYTYRAHSVNCFPPPLYKIRFTPINSSSQIPTAMKNSGKSTKGAGKPSDVRKDRKSGTGMNGSPKKGGHGGKFTWAGDGLSPAEIGGDETRVFDFKDPNFEDPDEIVTN</sequence>
<evidence type="ECO:0000256" key="1">
    <source>
        <dbReference type="ARBA" id="ARBA00004123"/>
    </source>
</evidence>
<dbReference type="Proteomes" id="UP001472677">
    <property type="component" value="Unassembled WGS sequence"/>
</dbReference>
<organism evidence="4 5">
    <name type="scientific">Hibiscus sabdariffa</name>
    <name type="common">roselle</name>
    <dbReference type="NCBI Taxonomy" id="183260"/>
    <lineage>
        <taxon>Eukaryota</taxon>
        <taxon>Viridiplantae</taxon>
        <taxon>Streptophyta</taxon>
        <taxon>Embryophyta</taxon>
        <taxon>Tracheophyta</taxon>
        <taxon>Spermatophyta</taxon>
        <taxon>Magnoliopsida</taxon>
        <taxon>eudicotyledons</taxon>
        <taxon>Gunneridae</taxon>
        <taxon>Pentapetalae</taxon>
        <taxon>rosids</taxon>
        <taxon>malvids</taxon>
        <taxon>Malvales</taxon>
        <taxon>Malvaceae</taxon>
        <taxon>Malvoideae</taxon>
        <taxon>Hibiscus</taxon>
    </lineage>
</organism>
<evidence type="ECO:0000256" key="3">
    <source>
        <dbReference type="SAM" id="MobiDB-lite"/>
    </source>
</evidence>
<evidence type="ECO:0000256" key="2">
    <source>
        <dbReference type="ARBA" id="ARBA00023242"/>
    </source>
</evidence>
<keyword evidence="5" id="KW-1185">Reference proteome</keyword>
<proteinExistence type="predicted"/>
<feature type="compositionally biased region" description="Polar residues" evidence="3">
    <location>
        <begin position="220"/>
        <end position="232"/>
    </location>
</feature>
<feature type="compositionally biased region" description="Acidic residues" evidence="3">
    <location>
        <begin position="292"/>
        <end position="301"/>
    </location>
</feature>
<accession>A0ABR2DCI9</accession>
<name>A0ABR2DCI9_9ROSI</name>
<dbReference type="InterPro" id="IPR051992">
    <property type="entry name" value="OxStress_Response_Reg"/>
</dbReference>
<evidence type="ECO:0000313" key="5">
    <source>
        <dbReference type="Proteomes" id="UP001472677"/>
    </source>
</evidence>
<gene>
    <name evidence="4" type="ORF">V6N12_056945</name>
</gene>
<feature type="compositionally biased region" description="Basic and acidic residues" evidence="3">
    <location>
        <begin position="280"/>
        <end position="291"/>
    </location>
</feature>
<dbReference type="EMBL" id="JBBPBM010000030">
    <property type="protein sequence ID" value="KAK8535427.1"/>
    <property type="molecule type" value="Genomic_DNA"/>
</dbReference>
<evidence type="ECO:0000313" key="4">
    <source>
        <dbReference type="EMBL" id="KAK8535427.1"/>
    </source>
</evidence>